<dbReference type="GO" id="GO:0004497">
    <property type="term" value="F:monooxygenase activity"/>
    <property type="evidence" value="ECO:0007669"/>
    <property type="project" value="UniProtKB-KW"/>
</dbReference>
<dbReference type="InterPro" id="IPR050196">
    <property type="entry name" value="Cytochrome_P450_Monoox"/>
</dbReference>
<comment type="caution">
    <text evidence="9">The sequence shown here is derived from an EMBL/GenBank/DDBJ whole genome shotgun (WGS) entry which is preliminary data.</text>
</comment>
<dbReference type="InterPro" id="IPR002401">
    <property type="entry name" value="Cyt_P450_E_grp-I"/>
</dbReference>
<keyword evidence="3 7" id="KW-0479">Metal-binding</keyword>
<evidence type="ECO:0000256" key="4">
    <source>
        <dbReference type="ARBA" id="ARBA00023002"/>
    </source>
</evidence>
<dbReference type="Pfam" id="PF00067">
    <property type="entry name" value="p450"/>
    <property type="match status" value="1"/>
</dbReference>
<organism evidence="9 10">
    <name type="scientific">Salinirubrum litoreum</name>
    <dbReference type="NCBI Taxonomy" id="1126234"/>
    <lineage>
        <taxon>Archaea</taxon>
        <taxon>Methanobacteriati</taxon>
        <taxon>Methanobacteriota</taxon>
        <taxon>Stenosarchaea group</taxon>
        <taxon>Halobacteria</taxon>
        <taxon>Halobacteriales</taxon>
        <taxon>Haloferacaceae</taxon>
        <taxon>Salinirubrum</taxon>
    </lineage>
</organism>
<evidence type="ECO:0000256" key="3">
    <source>
        <dbReference type="ARBA" id="ARBA00022723"/>
    </source>
</evidence>
<dbReference type="PANTHER" id="PTHR24291">
    <property type="entry name" value="CYTOCHROME P450 FAMILY 4"/>
    <property type="match status" value="1"/>
</dbReference>
<gene>
    <name evidence="9" type="ORF">ACFPJ5_09525</name>
</gene>
<dbReference type="Gene3D" id="1.10.630.10">
    <property type="entry name" value="Cytochrome P450"/>
    <property type="match status" value="1"/>
</dbReference>
<dbReference type="PRINTS" id="PR00463">
    <property type="entry name" value="EP450I"/>
</dbReference>
<comment type="similarity">
    <text evidence="1 7">Belongs to the cytochrome P450 family.</text>
</comment>
<protein>
    <submittedName>
        <fullName evidence="9">Cytochrome P450</fullName>
    </submittedName>
</protein>
<evidence type="ECO:0000256" key="2">
    <source>
        <dbReference type="ARBA" id="ARBA00022617"/>
    </source>
</evidence>
<dbReference type="Proteomes" id="UP001596201">
    <property type="component" value="Unassembled WGS sequence"/>
</dbReference>
<evidence type="ECO:0000256" key="5">
    <source>
        <dbReference type="ARBA" id="ARBA00023004"/>
    </source>
</evidence>
<evidence type="ECO:0000313" key="9">
    <source>
        <dbReference type="EMBL" id="MFC5367182.1"/>
    </source>
</evidence>
<name>A0ABD5RBX5_9EURY</name>
<keyword evidence="5 7" id="KW-0408">Iron</keyword>
<proteinExistence type="inferred from homology"/>
<dbReference type="InterPro" id="IPR017972">
    <property type="entry name" value="Cyt_P450_CS"/>
</dbReference>
<dbReference type="AlphaFoldDB" id="A0ABD5RBX5"/>
<keyword evidence="2 7" id="KW-0349">Heme</keyword>
<keyword evidence="4 7" id="KW-0560">Oxidoreductase</keyword>
<sequence length="452" mass="50809">MAFDRPPMTRSPSAGDTTAVPPSPDGIPILGNGLAFARNPIDAIKRWSSLGDIVRLEIPGQTMYLVTGPELIEQILVAEHERFTISPAQRETFRGIEDHAVTTTTGDRWERLRSTLRPAFSRGAMDRYADRIVDTAATYIEQWDDGERIDLYREMRLLTVRILADTLLDVDIRGQEDVVMNAADALVDRANFRRPGQLLPDWIPTPTDRRFERAVSDLDAYVDDLIADRKDRERGDDLCSVLLDARDAGDLSSEEVRHNVVAMLLAGHDSPSVALTHVWRLLDEHPDVQNALQEEYVAVVDGDRPTGESYITLEQTQNAVSETLRLYPPTLGITRQATEPVTLDGYDLSAGAQFLCPQWPVHRDDRFWSEPTAFDPTRWEDPAVRPEYAYFPFSGGPRNCIGIHFARQELTLVVATILGEVELDVTVDEPLKFTPSLQLRPESDITATVHRQ</sequence>
<evidence type="ECO:0000313" key="10">
    <source>
        <dbReference type="Proteomes" id="UP001596201"/>
    </source>
</evidence>
<dbReference type="PROSITE" id="PS00086">
    <property type="entry name" value="CYTOCHROME_P450"/>
    <property type="match status" value="1"/>
</dbReference>
<evidence type="ECO:0000256" key="1">
    <source>
        <dbReference type="ARBA" id="ARBA00010617"/>
    </source>
</evidence>
<dbReference type="InterPro" id="IPR036396">
    <property type="entry name" value="Cyt_P450_sf"/>
</dbReference>
<evidence type="ECO:0000256" key="6">
    <source>
        <dbReference type="ARBA" id="ARBA00023033"/>
    </source>
</evidence>
<accession>A0ABD5RBX5</accession>
<dbReference type="EMBL" id="JBHSKX010000002">
    <property type="protein sequence ID" value="MFC5367182.1"/>
    <property type="molecule type" value="Genomic_DNA"/>
</dbReference>
<dbReference type="PANTHER" id="PTHR24291:SF50">
    <property type="entry name" value="BIFUNCTIONAL ALBAFLAVENONE MONOOXYGENASE_TERPENE SYNTHASE"/>
    <property type="match status" value="1"/>
</dbReference>
<keyword evidence="10" id="KW-1185">Reference proteome</keyword>
<dbReference type="GO" id="GO:0046872">
    <property type="term" value="F:metal ion binding"/>
    <property type="evidence" value="ECO:0007669"/>
    <property type="project" value="UniProtKB-KW"/>
</dbReference>
<dbReference type="RefSeq" id="WP_227229447.1">
    <property type="nucleotide sequence ID" value="NZ_JAJCVJ010000002.1"/>
</dbReference>
<reference evidence="9 10" key="1">
    <citation type="journal article" date="2019" name="Int. J. Syst. Evol. Microbiol.">
        <title>The Global Catalogue of Microorganisms (GCM) 10K type strain sequencing project: providing services to taxonomists for standard genome sequencing and annotation.</title>
        <authorList>
            <consortium name="The Broad Institute Genomics Platform"/>
            <consortium name="The Broad Institute Genome Sequencing Center for Infectious Disease"/>
            <person name="Wu L."/>
            <person name="Ma J."/>
        </authorList>
    </citation>
    <scope>NUCLEOTIDE SEQUENCE [LARGE SCALE GENOMIC DNA]</scope>
    <source>
        <strain evidence="9 10">CGMCC 1.12237</strain>
    </source>
</reference>
<dbReference type="PRINTS" id="PR00385">
    <property type="entry name" value="P450"/>
</dbReference>
<keyword evidence="6 7" id="KW-0503">Monooxygenase</keyword>
<dbReference type="SUPFAM" id="SSF48264">
    <property type="entry name" value="Cytochrome P450"/>
    <property type="match status" value="1"/>
</dbReference>
<evidence type="ECO:0000256" key="7">
    <source>
        <dbReference type="RuleBase" id="RU000461"/>
    </source>
</evidence>
<evidence type="ECO:0000256" key="8">
    <source>
        <dbReference type="SAM" id="MobiDB-lite"/>
    </source>
</evidence>
<dbReference type="InterPro" id="IPR001128">
    <property type="entry name" value="Cyt_P450"/>
</dbReference>
<feature type="region of interest" description="Disordered" evidence="8">
    <location>
        <begin position="1"/>
        <end position="24"/>
    </location>
</feature>